<feature type="transmembrane region" description="Helical" evidence="9">
    <location>
        <begin position="455"/>
        <end position="473"/>
    </location>
</feature>
<dbReference type="InterPro" id="IPR007594">
    <property type="entry name" value="RFT1"/>
</dbReference>
<feature type="transmembrane region" description="Helical" evidence="9">
    <location>
        <begin position="123"/>
        <end position="145"/>
    </location>
</feature>
<comment type="similarity">
    <text evidence="3 9">Belongs to the RFT1 family.</text>
</comment>
<dbReference type="SUPFAM" id="SSF103473">
    <property type="entry name" value="MFS general substrate transporter"/>
    <property type="match status" value="1"/>
</dbReference>
<feature type="transmembrane region" description="Helical" evidence="9">
    <location>
        <begin position="86"/>
        <end position="108"/>
    </location>
</feature>
<dbReference type="Proteomes" id="UP001295684">
    <property type="component" value="Unassembled WGS sequence"/>
</dbReference>
<feature type="transmembrane region" description="Helical" evidence="9">
    <location>
        <begin position="319"/>
        <end position="342"/>
    </location>
</feature>
<dbReference type="GO" id="GO:0034203">
    <property type="term" value="P:glycolipid translocation"/>
    <property type="evidence" value="ECO:0007669"/>
    <property type="project" value="TreeGrafter"/>
</dbReference>
<dbReference type="InterPro" id="IPR036259">
    <property type="entry name" value="MFS_trans_sf"/>
</dbReference>
<protein>
    <recommendedName>
        <fullName evidence="9">Protein RFT1 homolog</fullName>
    </recommendedName>
</protein>
<dbReference type="Pfam" id="PF04506">
    <property type="entry name" value="Rft-1"/>
    <property type="match status" value="1"/>
</dbReference>
<name>A0AAD1X986_EUPCR</name>
<evidence type="ECO:0000256" key="8">
    <source>
        <dbReference type="ARBA" id="ARBA00045912"/>
    </source>
</evidence>
<evidence type="ECO:0000256" key="1">
    <source>
        <dbReference type="ARBA" id="ARBA00004477"/>
    </source>
</evidence>
<evidence type="ECO:0000256" key="5">
    <source>
        <dbReference type="ARBA" id="ARBA00022824"/>
    </source>
</evidence>
<proteinExistence type="inferred from homology"/>
<organism evidence="10 11">
    <name type="scientific">Euplotes crassus</name>
    <dbReference type="NCBI Taxonomy" id="5936"/>
    <lineage>
        <taxon>Eukaryota</taxon>
        <taxon>Sar</taxon>
        <taxon>Alveolata</taxon>
        <taxon>Ciliophora</taxon>
        <taxon>Intramacronucleata</taxon>
        <taxon>Spirotrichea</taxon>
        <taxon>Hypotrichia</taxon>
        <taxon>Euplotida</taxon>
        <taxon>Euplotidae</taxon>
        <taxon>Moneuplotes</taxon>
    </lineage>
</organism>
<comment type="caution">
    <text evidence="10">The sequence shown here is derived from an EMBL/GenBank/DDBJ whole genome shotgun (WGS) entry which is preliminary data.</text>
</comment>
<evidence type="ECO:0000256" key="4">
    <source>
        <dbReference type="ARBA" id="ARBA00022692"/>
    </source>
</evidence>
<gene>
    <name evidence="10" type="ORF">ECRASSUSDP1_LOCUS6948</name>
</gene>
<evidence type="ECO:0000256" key="7">
    <source>
        <dbReference type="ARBA" id="ARBA00023136"/>
    </source>
</evidence>
<feature type="transmembrane region" description="Helical" evidence="9">
    <location>
        <begin position="389"/>
        <end position="408"/>
    </location>
</feature>
<feature type="transmembrane region" description="Helical" evidence="9">
    <location>
        <begin position="414"/>
        <end position="435"/>
    </location>
</feature>
<dbReference type="PANTHER" id="PTHR13117:SF5">
    <property type="entry name" value="PROTEIN RFT1 HOMOLOG"/>
    <property type="match status" value="1"/>
</dbReference>
<dbReference type="PANTHER" id="PTHR13117">
    <property type="entry name" value="ENDOPLASMIC RETICULUM MULTISPAN TRANSMEMBRANE PROTEIN-RELATED"/>
    <property type="match status" value="1"/>
</dbReference>
<keyword evidence="11" id="KW-1185">Reference proteome</keyword>
<keyword evidence="4 9" id="KW-0812">Transmembrane</keyword>
<dbReference type="AlphaFoldDB" id="A0AAD1X986"/>
<evidence type="ECO:0000256" key="6">
    <source>
        <dbReference type="ARBA" id="ARBA00022989"/>
    </source>
</evidence>
<dbReference type="GO" id="GO:0006488">
    <property type="term" value="P:dolichol-linked oligosaccharide biosynthetic process"/>
    <property type="evidence" value="ECO:0007669"/>
    <property type="project" value="InterPro"/>
</dbReference>
<dbReference type="EMBL" id="CAMPGE010006753">
    <property type="protein sequence ID" value="CAI2365640.1"/>
    <property type="molecule type" value="Genomic_DNA"/>
</dbReference>
<feature type="transmembrane region" description="Helical" evidence="9">
    <location>
        <begin position="21"/>
        <end position="38"/>
    </location>
</feature>
<evidence type="ECO:0000313" key="10">
    <source>
        <dbReference type="EMBL" id="CAI2365640.1"/>
    </source>
</evidence>
<comment type="subcellular location">
    <subcellularLocation>
        <location evidence="1 9">Endoplasmic reticulum membrane</location>
        <topology evidence="1 9">Multi-pass membrane protein</topology>
    </subcellularLocation>
</comment>
<comment type="function">
    <text evidence="8 9">Intramembrane glycolipid transporter that operates in the biosynthetic pathway of dolichol-linked oligosaccharides, the glycan precursors employed in protein asparagine (N)-glycosylation. The sequential addition of sugars to dolichol pyrophosphate produces dolichol-linked oligosaccharides containing fourteen sugars, including two GlcNAcs, nine mannoses and three glucoses. Once assembled, the oligosaccharide is transferred from the lipid to nascent proteins by oligosaccharyltransferases. The assembly of dolichol-linked oligosaccharides begins on the cytosolic side of the endoplasmic reticulum membrane and finishes in its lumen. RFT1 could mediate the translocation of the cytosolically oriented intermediate DolPP-GlcNAc2Man5, produced by ALG11, into the ER lumen where dolichol-linked oligosaccharides assembly continues. However, the intramembrane lipid transporter activity could not be confirmed in vitro.</text>
</comment>
<evidence type="ECO:0000256" key="2">
    <source>
        <dbReference type="ARBA" id="ARBA00004922"/>
    </source>
</evidence>
<dbReference type="GO" id="GO:0005789">
    <property type="term" value="C:endoplasmic reticulum membrane"/>
    <property type="evidence" value="ECO:0007669"/>
    <property type="project" value="UniProtKB-SubCell"/>
</dbReference>
<evidence type="ECO:0000256" key="3">
    <source>
        <dbReference type="ARBA" id="ARBA00010288"/>
    </source>
</evidence>
<sequence>MRRLRSKTCINKISKTLIMQVGSKILSFVINVLTARIVNKDLYGYANVTLQFYYAFILFFLKECVRKCLQKEVDMEKYTSKQRVRGALNIVTTCFGINVILAFATFWLTYTWYKIPGLDNTEFILSVFLYLFASIFETLCEPSVTIMLDKLEVDSKVFVEGTSLFLRGVILYLLLFLNLGLVAFGLAHMIYTLIMLALYLYKVSSLKLNKESYNLYTIEKVKLEKESVLYLDTHKSQLSQMSLIGFFRFILSEGENLVLNMTSNLTMEQQGEYSLIANLCSIICRFLFKPIEELAYNIFGKESLKDTHIEYMSMLLRHLFFLGIAIVSFTQNFAFSGLFVLYKEQWTNDSTVSILQAYGIYILCMAINGVTEAFVMAKSNKAQLQKLQITMTVSSCLFILAMFLFIQAGPTGVVYANICNMICRIITNIVLIKSICTTQEDFNSLLKSSIPNPKVILVFIVTFVICYWSRMKYEGVNNFMHLAIGALNAGLCLLAHILCEFDWRKYLKS</sequence>
<feature type="transmembrane region" description="Helical" evidence="9">
    <location>
        <begin position="479"/>
        <end position="499"/>
    </location>
</feature>
<keyword evidence="7 9" id="KW-0472">Membrane</keyword>
<keyword evidence="6 9" id="KW-1133">Transmembrane helix</keyword>
<comment type="pathway">
    <text evidence="2">Protein modification; protein glycosylation.</text>
</comment>
<feature type="transmembrane region" description="Helical" evidence="9">
    <location>
        <begin position="354"/>
        <end position="377"/>
    </location>
</feature>
<keyword evidence="5" id="KW-0256">Endoplasmic reticulum</keyword>
<evidence type="ECO:0000313" key="11">
    <source>
        <dbReference type="Proteomes" id="UP001295684"/>
    </source>
</evidence>
<feature type="transmembrane region" description="Helical" evidence="9">
    <location>
        <begin position="44"/>
        <end position="65"/>
    </location>
</feature>
<reference evidence="10" key="1">
    <citation type="submission" date="2023-07" db="EMBL/GenBank/DDBJ databases">
        <authorList>
            <consortium name="AG Swart"/>
            <person name="Singh M."/>
            <person name="Singh A."/>
            <person name="Seah K."/>
            <person name="Emmerich C."/>
        </authorList>
    </citation>
    <scope>NUCLEOTIDE SEQUENCE</scope>
    <source>
        <strain evidence="10">DP1</strain>
    </source>
</reference>
<accession>A0AAD1X986</accession>
<evidence type="ECO:0000256" key="9">
    <source>
        <dbReference type="RuleBase" id="RU365067"/>
    </source>
</evidence>